<keyword evidence="1" id="KW-0812">Transmembrane</keyword>
<accession>A0ABY9KVX7</accession>
<feature type="transmembrane region" description="Helical" evidence="1">
    <location>
        <begin position="188"/>
        <end position="207"/>
    </location>
</feature>
<organism evidence="3 4">
    <name type="scientific">Aciduricibacillus chroicocephali</name>
    <dbReference type="NCBI Taxonomy" id="3054939"/>
    <lineage>
        <taxon>Bacteria</taxon>
        <taxon>Bacillati</taxon>
        <taxon>Bacillota</taxon>
        <taxon>Bacilli</taxon>
        <taxon>Bacillales</taxon>
        <taxon>Bacillaceae</taxon>
        <taxon>Aciduricibacillus</taxon>
    </lineage>
</organism>
<evidence type="ECO:0000313" key="3">
    <source>
        <dbReference type="EMBL" id="WLV24897.1"/>
    </source>
</evidence>
<keyword evidence="1" id="KW-1133">Transmembrane helix</keyword>
<keyword evidence="4" id="KW-1185">Reference proteome</keyword>
<dbReference type="EMBL" id="CP129113">
    <property type="protein sequence ID" value="WLV24897.1"/>
    <property type="molecule type" value="Genomic_DNA"/>
</dbReference>
<name>A0ABY9KVX7_9BACI</name>
<dbReference type="Pfam" id="PF03703">
    <property type="entry name" value="bPH_2"/>
    <property type="match status" value="3"/>
</dbReference>
<proteinExistence type="predicted"/>
<dbReference type="InterPro" id="IPR014529">
    <property type="entry name" value="UCP026631"/>
</dbReference>
<sequence length="491" mass="57096">MNVRKRMHPMMIVVSLLKAIKSFFFLIIYFFVFGWGDSSLWVQMIQVVFIVGFILLMIHLFLKWLRTLYEVQENGIAVQEGVFQKKERYIAFERVQNVQKNKPFYLNIFGLVALRFETGAEGDGADLVFSALKNEEAERIEQVLDTARMSGFIRQKNHLADEYEGDEYAEERSIHFASTSKDILKASFLSFSYFAIIPVIFAFVSNAKDLINIEKYEKGFFEFLLGSWQATILISIGLLVIMGIVGVLITFVKYGNSIISSDNQRIYLRSGMFSERHFSIRKNQVQAVKVHQSLLKRMLGLASVELVTAGGIDEEMEGGNTLYPFLPARKATEIIAELLPDFEIRDESVMKHLPRKSLVARLLRIPWLFIACFIVMMIFYRMYWYLSFVLLIFSAIERYLDFKYSRFLINNDFIQLQTGGIYTHLTVISRTRMIEMDVRRSIVKERFGLSTLKATTRGKPVNVEELSDIPDDWAREAYNWYSERRPVFIVK</sequence>
<evidence type="ECO:0000256" key="1">
    <source>
        <dbReference type="SAM" id="Phobius"/>
    </source>
</evidence>
<gene>
    <name evidence="3" type="ORF">QR721_01265</name>
</gene>
<reference evidence="3" key="1">
    <citation type="submission" date="2023-06" db="EMBL/GenBank/DDBJ databases">
        <title>A Treasure from Seagulls: Isolation and Description of Aciduricobacillus qingdaonensis gen. nov., sp. nov., a Rare Obligately Uric Acid-utilizing Member in the Family Bacillaceae.</title>
        <authorList>
            <person name="Liu W."/>
            <person name="Wang B."/>
        </authorList>
    </citation>
    <scope>NUCLEOTIDE SEQUENCE</scope>
    <source>
        <strain evidence="3">44XB</strain>
    </source>
</reference>
<dbReference type="PIRSF" id="PIRSF026631">
    <property type="entry name" value="UCP026631"/>
    <property type="match status" value="1"/>
</dbReference>
<feature type="domain" description="YdbS-like PH" evidence="2">
    <location>
        <begin position="406"/>
        <end position="481"/>
    </location>
</feature>
<dbReference type="InterPro" id="IPR005182">
    <property type="entry name" value="YdbS-like_PH"/>
</dbReference>
<feature type="domain" description="YdbS-like PH" evidence="2">
    <location>
        <begin position="262"/>
        <end position="336"/>
    </location>
</feature>
<dbReference type="PANTHER" id="PTHR34473:SF2">
    <property type="entry name" value="UPF0699 TRANSMEMBRANE PROTEIN YDBT"/>
    <property type="match status" value="1"/>
</dbReference>
<evidence type="ECO:0000259" key="2">
    <source>
        <dbReference type="Pfam" id="PF03703"/>
    </source>
</evidence>
<evidence type="ECO:0000313" key="4">
    <source>
        <dbReference type="Proteomes" id="UP001180087"/>
    </source>
</evidence>
<feature type="transmembrane region" description="Helical" evidence="1">
    <location>
        <begin position="358"/>
        <end position="376"/>
    </location>
</feature>
<feature type="transmembrane region" description="Helical" evidence="1">
    <location>
        <begin position="227"/>
        <end position="252"/>
    </location>
</feature>
<protein>
    <submittedName>
        <fullName evidence="3">PH domain-containing protein</fullName>
    </submittedName>
</protein>
<dbReference type="RefSeq" id="WP_348028388.1">
    <property type="nucleotide sequence ID" value="NZ_CP129113.1"/>
</dbReference>
<feature type="domain" description="YdbS-like PH" evidence="2">
    <location>
        <begin position="64"/>
        <end position="142"/>
    </location>
</feature>
<feature type="transmembrane region" description="Helical" evidence="1">
    <location>
        <begin position="41"/>
        <end position="62"/>
    </location>
</feature>
<dbReference type="Proteomes" id="UP001180087">
    <property type="component" value="Chromosome"/>
</dbReference>
<dbReference type="PANTHER" id="PTHR34473">
    <property type="entry name" value="UPF0699 TRANSMEMBRANE PROTEIN YDBS"/>
    <property type="match status" value="1"/>
</dbReference>
<keyword evidence="1" id="KW-0472">Membrane</keyword>
<feature type="transmembrane region" description="Helical" evidence="1">
    <location>
        <begin position="12"/>
        <end position="35"/>
    </location>
</feature>